<keyword evidence="2" id="KW-1185">Reference proteome</keyword>
<accession>A0A067KLP2</accession>
<evidence type="ECO:0000313" key="1">
    <source>
        <dbReference type="EMBL" id="KDP35923.1"/>
    </source>
</evidence>
<reference evidence="1 2" key="1">
    <citation type="journal article" date="2014" name="PLoS ONE">
        <title>Global Analysis of Gene Expression Profiles in Physic Nut (Jatropha curcas L.) Seedlings Exposed to Salt Stress.</title>
        <authorList>
            <person name="Zhang L."/>
            <person name="Zhang C."/>
            <person name="Wu P."/>
            <person name="Chen Y."/>
            <person name="Li M."/>
            <person name="Jiang H."/>
            <person name="Wu G."/>
        </authorList>
    </citation>
    <scope>NUCLEOTIDE SEQUENCE [LARGE SCALE GENOMIC DNA]</scope>
    <source>
        <strain evidence="2">cv. GZQX0401</strain>
        <tissue evidence="1">Young leaves</tissue>
    </source>
</reference>
<protein>
    <submittedName>
        <fullName evidence="1">Uncharacterized protein</fullName>
    </submittedName>
</protein>
<dbReference type="AlphaFoldDB" id="A0A067KLP2"/>
<evidence type="ECO:0000313" key="2">
    <source>
        <dbReference type="Proteomes" id="UP000027138"/>
    </source>
</evidence>
<proteinExistence type="predicted"/>
<organism evidence="1 2">
    <name type="scientific">Jatropha curcas</name>
    <name type="common">Barbados nut</name>
    <dbReference type="NCBI Taxonomy" id="180498"/>
    <lineage>
        <taxon>Eukaryota</taxon>
        <taxon>Viridiplantae</taxon>
        <taxon>Streptophyta</taxon>
        <taxon>Embryophyta</taxon>
        <taxon>Tracheophyta</taxon>
        <taxon>Spermatophyta</taxon>
        <taxon>Magnoliopsida</taxon>
        <taxon>eudicotyledons</taxon>
        <taxon>Gunneridae</taxon>
        <taxon>Pentapetalae</taxon>
        <taxon>rosids</taxon>
        <taxon>fabids</taxon>
        <taxon>Malpighiales</taxon>
        <taxon>Euphorbiaceae</taxon>
        <taxon>Crotonoideae</taxon>
        <taxon>Jatropheae</taxon>
        <taxon>Jatropha</taxon>
    </lineage>
</organism>
<gene>
    <name evidence="1" type="ORF">JCGZ_09895</name>
</gene>
<dbReference type="Proteomes" id="UP000027138">
    <property type="component" value="Unassembled WGS sequence"/>
</dbReference>
<sequence length="85" mass="9346">MAPTAAMLILPTHIKSPSPPSTASPLPPYSFFEVKFSAIKWFKGRYNQDKDSSTTDLSNCLPAVDSSSSAMEKSFEESLEHSCWS</sequence>
<dbReference type="EMBL" id="KK914463">
    <property type="protein sequence ID" value="KDP35923.1"/>
    <property type="molecule type" value="Genomic_DNA"/>
</dbReference>
<name>A0A067KLP2_JATCU</name>